<keyword evidence="2" id="KW-0645">Protease</keyword>
<dbReference type="Pfam" id="PF01400">
    <property type="entry name" value="Astacin"/>
    <property type="match status" value="1"/>
</dbReference>
<evidence type="ECO:0000256" key="1">
    <source>
        <dbReference type="PROSITE-ProRule" id="PRU01211"/>
    </source>
</evidence>
<name>A0A0B1T7L2_OESDE</name>
<feature type="domain" description="Peptidase M12A" evidence="3">
    <location>
        <begin position="1"/>
        <end position="103"/>
    </location>
</feature>
<dbReference type="SUPFAM" id="SSF55486">
    <property type="entry name" value="Metalloproteases ('zincins'), catalytic domain"/>
    <property type="match status" value="1"/>
</dbReference>
<reference evidence="4 5" key="1">
    <citation type="submission" date="2014-03" db="EMBL/GenBank/DDBJ databases">
        <title>Draft genome of the hookworm Oesophagostomum dentatum.</title>
        <authorList>
            <person name="Mitreva M."/>
        </authorList>
    </citation>
    <scope>NUCLEOTIDE SEQUENCE [LARGE SCALE GENOMIC DNA]</scope>
    <source>
        <strain evidence="4 5">OD-Hann</strain>
    </source>
</reference>
<dbReference type="InterPro" id="IPR001506">
    <property type="entry name" value="Peptidase_M12A"/>
</dbReference>
<dbReference type="GO" id="GO:0006508">
    <property type="term" value="P:proteolysis"/>
    <property type="evidence" value="ECO:0007669"/>
    <property type="project" value="UniProtKB-KW"/>
</dbReference>
<dbReference type="Gene3D" id="3.40.390.10">
    <property type="entry name" value="Collagenase (Catalytic Domain)"/>
    <property type="match status" value="1"/>
</dbReference>
<keyword evidence="2" id="KW-0862">Zinc</keyword>
<keyword evidence="2" id="KW-0482">Metalloprotease</keyword>
<evidence type="ECO:0000313" key="4">
    <source>
        <dbReference type="EMBL" id="KHJ93548.1"/>
    </source>
</evidence>
<dbReference type="GO" id="GO:0046872">
    <property type="term" value="F:metal ion binding"/>
    <property type="evidence" value="ECO:0007669"/>
    <property type="project" value="UniProtKB-KW"/>
</dbReference>
<dbReference type="PANTHER" id="PTHR10127">
    <property type="entry name" value="DISCOIDIN, CUB, EGF, LAMININ , AND ZINC METALLOPROTEASE DOMAIN CONTAINING"/>
    <property type="match status" value="1"/>
</dbReference>
<dbReference type="MEROPS" id="M12.A45"/>
<dbReference type="InterPro" id="IPR024079">
    <property type="entry name" value="MetalloPept_cat_dom_sf"/>
</dbReference>
<sequence length="132" mass="15187">MHIIGLLHEHMRYDRDNFITVHLENVDDEDHYGQFDKVPQRQAWTYNVSYDYTSIMHYKKNAFSKDYRITIETHNAAYQDVIGNVLDASAGDYKKICSIYDCEPCMGGNAEPIRIPEVAPAPETSKPDTGKK</sequence>
<gene>
    <name evidence="4" type="ORF">OESDEN_06541</name>
</gene>
<dbReference type="Proteomes" id="UP000053660">
    <property type="component" value="Unassembled WGS sequence"/>
</dbReference>
<accession>A0A0B1T7L2</accession>
<dbReference type="PANTHER" id="PTHR10127:SF880">
    <property type="entry name" value="ZINC METALLOPROTEINASE NAS-5"/>
    <property type="match status" value="1"/>
</dbReference>
<protein>
    <recommendedName>
        <fullName evidence="2">Metalloendopeptidase</fullName>
        <ecNumber evidence="2">3.4.24.-</ecNumber>
    </recommendedName>
</protein>
<comment type="cofactor">
    <cofactor evidence="2">
        <name>Zn(2+)</name>
        <dbReference type="ChEBI" id="CHEBI:29105"/>
    </cofactor>
    <text evidence="2">Binds 1 zinc ion per subunit.</text>
</comment>
<dbReference type="AlphaFoldDB" id="A0A0B1T7L2"/>
<evidence type="ECO:0000256" key="2">
    <source>
        <dbReference type="RuleBase" id="RU361183"/>
    </source>
</evidence>
<dbReference type="OrthoDB" id="291007at2759"/>
<comment type="caution">
    <text evidence="1">Lacks conserved residue(s) required for the propagation of feature annotation.</text>
</comment>
<evidence type="ECO:0000259" key="3">
    <source>
        <dbReference type="PROSITE" id="PS51864"/>
    </source>
</evidence>
<proteinExistence type="predicted"/>
<organism evidence="4 5">
    <name type="scientific">Oesophagostomum dentatum</name>
    <name type="common">Nodular worm</name>
    <dbReference type="NCBI Taxonomy" id="61180"/>
    <lineage>
        <taxon>Eukaryota</taxon>
        <taxon>Metazoa</taxon>
        <taxon>Ecdysozoa</taxon>
        <taxon>Nematoda</taxon>
        <taxon>Chromadorea</taxon>
        <taxon>Rhabditida</taxon>
        <taxon>Rhabditina</taxon>
        <taxon>Rhabditomorpha</taxon>
        <taxon>Strongyloidea</taxon>
        <taxon>Strongylidae</taxon>
        <taxon>Oesophagostomum</taxon>
    </lineage>
</organism>
<keyword evidence="2" id="KW-0479">Metal-binding</keyword>
<dbReference type="EC" id="3.4.24.-" evidence="2"/>
<dbReference type="PRINTS" id="PR00480">
    <property type="entry name" value="ASTACIN"/>
</dbReference>
<keyword evidence="5" id="KW-1185">Reference proteome</keyword>
<dbReference type="PROSITE" id="PS51864">
    <property type="entry name" value="ASTACIN"/>
    <property type="match status" value="1"/>
</dbReference>
<keyword evidence="2" id="KW-0378">Hydrolase</keyword>
<dbReference type="GO" id="GO:0004222">
    <property type="term" value="F:metalloendopeptidase activity"/>
    <property type="evidence" value="ECO:0007669"/>
    <property type="project" value="UniProtKB-UniRule"/>
</dbReference>
<dbReference type="EMBL" id="KN550715">
    <property type="protein sequence ID" value="KHJ93548.1"/>
    <property type="molecule type" value="Genomic_DNA"/>
</dbReference>
<evidence type="ECO:0000313" key="5">
    <source>
        <dbReference type="Proteomes" id="UP000053660"/>
    </source>
</evidence>